<evidence type="ECO:0000256" key="9">
    <source>
        <dbReference type="ARBA" id="ARBA00022827"/>
    </source>
</evidence>
<evidence type="ECO:0000256" key="11">
    <source>
        <dbReference type="ARBA" id="ARBA00023002"/>
    </source>
</evidence>
<dbReference type="InterPro" id="IPR002932">
    <property type="entry name" value="Glu_synthdom"/>
</dbReference>
<dbReference type="SUPFAM" id="SSF56235">
    <property type="entry name" value="N-terminal nucleophile aminohydrolases (Ntn hydrolases)"/>
    <property type="match status" value="1"/>
</dbReference>
<dbReference type="InterPro" id="IPR006982">
    <property type="entry name" value="Glu_synth_centr_N"/>
</dbReference>
<dbReference type="GO" id="GO:0046872">
    <property type="term" value="F:metal ion binding"/>
    <property type="evidence" value="ECO:0007669"/>
    <property type="project" value="UniProtKB-KW"/>
</dbReference>
<evidence type="ECO:0000256" key="13">
    <source>
        <dbReference type="ARBA" id="ARBA00023014"/>
    </source>
</evidence>
<dbReference type="FunFam" id="3.20.20.70:FF:000031">
    <property type="entry name" value="Glutamate synthase 1 [NADH]"/>
    <property type="match status" value="1"/>
</dbReference>
<dbReference type="FunFam" id="3.60.20.10:FF:000001">
    <property type="entry name" value="Glutamate synthase, large subunit"/>
    <property type="match status" value="1"/>
</dbReference>
<dbReference type="Gene3D" id="3.20.20.70">
    <property type="entry name" value="Aldolase class I"/>
    <property type="match status" value="2"/>
</dbReference>
<dbReference type="InterPro" id="IPR002489">
    <property type="entry name" value="Glu_synth_asu_C"/>
</dbReference>
<comment type="cofactor">
    <cofactor evidence="2">
        <name>[3Fe-4S] cluster</name>
        <dbReference type="ChEBI" id="CHEBI:21137"/>
    </cofactor>
</comment>
<evidence type="ECO:0000256" key="4">
    <source>
        <dbReference type="ARBA" id="ARBA00009716"/>
    </source>
</evidence>
<dbReference type="PANTHER" id="PTHR11938">
    <property type="entry name" value="FAD NADPH DEHYDROGENASE/OXIDOREDUCTASE"/>
    <property type="match status" value="1"/>
</dbReference>
<keyword evidence="9" id="KW-0274">FAD</keyword>
<evidence type="ECO:0000256" key="3">
    <source>
        <dbReference type="ARBA" id="ARBA00001974"/>
    </source>
</evidence>
<evidence type="ECO:0000256" key="8">
    <source>
        <dbReference type="ARBA" id="ARBA00022723"/>
    </source>
</evidence>
<evidence type="ECO:0000259" key="18">
    <source>
        <dbReference type="PROSITE" id="PS51278"/>
    </source>
</evidence>
<keyword evidence="12" id="KW-0408">Iron</keyword>
<dbReference type="RefSeq" id="WP_236684607.1">
    <property type="nucleotide sequence ID" value="NZ_JQKF01000007.1"/>
</dbReference>
<evidence type="ECO:0000256" key="2">
    <source>
        <dbReference type="ARBA" id="ARBA00001927"/>
    </source>
</evidence>
<keyword evidence="15" id="KW-0003">3Fe-4S</keyword>
<comment type="cofactor">
    <cofactor evidence="1">
        <name>FMN</name>
        <dbReference type="ChEBI" id="CHEBI:58210"/>
    </cofactor>
</comment>
<evidence type="ECO:0000256" key="1">
    <source>
        <dbReference type="ARBA" id="ARBA00001917"/>
    </source>
</evidence>
<dbReference type="eggNOG" id="COG0069">
    <property type="taxonomic scope" value="Bacteria"/>
</dbReference>
<feature type="region of interest" description="Disordered" evidence="17">
    <location>
        <begin position="895"/>
        <end position="919"/>
    </location>
</feature>
<keyword evidence="11 19" id="KW-0560">Oxidoreductase</keyword>
<dbReference type="Pfam" id="PF00310">
    <property type="entry name" value="GATase_2"/>
    <property type="match status" value="1"/>
</dbReference>
<dbReference type="GO" id="GO:0051538">
    <property type="term" value="F:3 iron, 4 sulfur cluster binding"/>
    <property type="evidence" value="ECO:0007669"/>
    <property type="project" value="UniProtKB-KW"/>
</dbReference>
<evidence type="ECO:0000256" key="16">
    <source>
        <dbReference type="ARBA" id="ARBA00029440"/>
    </source>
</evidence>
<keyword evidence="5" id="KW-0028">Amino-acid biosynthesis</keyword>
<feature type="domain" description="Glutamine amidotransferase type-2" evidence="18">
    <location>
        <begin position="19"/>
        <end position="401"/>
    </location>
</feature>
<dbReference type="PROSITE" id="PS51278">
    <property type="entry name" value="GATASE_TYPE_2"/>
    <property type="match status" value="1"/>
</dbReference>
<evidence type="ECO:0000256" key="15">
    <source>
        <dbReference type="ARBA" id="ARBA00023291"/>
    </source>
</evidence>
<reference evidence="19 20" key="1">
    <citation type="submission" date="2015-01" db="EMBL/GenBank/DDBJ databases">
        <title>Draft genome of the acidophilic iron oxidizer Ferrimicrobium acidiphilum strain T23.</title>
        <authorList>
            <person name="Poehlein A."/>
            <person name="Eisen S."/>
            <person name="Schloemann M."/>
            <person name="Johnson B.D."/>
            <person name="Daniel R."/>
            <person name="Muehling M."/>
        </authorList>
    </citation>
    <scope>NUCLEOTIDE SEQUENCE [LARGE SCALE GENOMIC DNA]</scope>
    <source>
        <strain evidence="19 20">T23</strain>
    </source>
</reference>
<protein>
    <submittedName>
        <fullName evidence="19">Glutamate synthase [NADPH] large chain</fullName>
        <ecNumber evidence="19">1.4.1.13</ecNumber>
    </submittedName>
</protein>
<comment type="cofactor">
    <cofactor evidence="3">
        <name>FAD</name>
        <dbReference type="ChEBI" id="CHEBI:57692"/>
    </cofactor>
</comment>
<dbReference type="SUPFAM" id="SSF51395">
    <property type="entry name" value="FMN-linked oxidoreductases"/>
    <property type="match status" value="1"/>
</dbReference>
<dbReference type="GeneID" id="78372340"/>
<dbReference type="STRING" id="1121877.FEAC_11000"/>
<evidence type="ECO:0000256" key="14">
    <source>
        <dbReference type="ARBA" id="ARBA00023164"/>
    </source>
</evidence>
<dbReference type="CDD" id="cd00982">
    <property type="entry name" value="gltB_C"/>
    <property type="match status" value="1"/>
</dbReference>
<dbReference type="SUPFAM" id="SSF69336">
    <property type="entry name" value="Alpha subunit of glutamate synthase, C-terminal domain"/>
    <property type="match status" value="1"/>
</dbReference>
<organism evidence="19 20">
    <name type="scientific">Ferrimicrobium acidiphilum DSM 19497</name>
    <dbReference type="NCBI Taxonomy" id="1121877"/>
    <lineage>
        <taxon>Bacteria</taxon>
        <taxon>Bacillati</taxon>
        <taxon>Actinomycetota</taxon>
        <taxon>Acidimicrobiia</taxon>
        <taxon>Acidimicrobiales</taxon>
        <taxon>Acidimicrobiaceae</taxon>
        <taxon>Ferrimicrobium</taxon>
    </lineage>
</organism>
<dbReference type="FunFam" id="3.20.20.70:FF:000053">
    <property type="entry name" value="Glutamate synthase large subunit"/>
    <property type="match status" value="1"/>
</dbReference>
<dbReference type="Gene3D" id="2.160.20.60">
    <property type="entry name" value="Glutamate synthase, alpha subunit, C-terminal domain"/>
    <property type="match status" value="1"/>
</dbReference>
<comment type="pathway">
    <text evidence="16">Amino-acid biosynthesis.</text>
</comment>
<comment type="similarity">
    <text evidence="4">Belongs to the glutamate synthase family.</text>
</comment>
<dbReference type="InterPro" id="IPR036485">
    <property type="entry name" value="Glu_synth_asu_C_sf"/>
</dbReference>
<keyword evidence="20" id="KW-1185">Reference proteome</keyword>
<dbReference type="Pfam" id="PF01493">
    <property type="entry name" value="GXGXG"/>
    <property type="match status" value="1"/>
</dbReference>
<evidence type="ECO:0000256" key="10">
    <source>
        <dbReference type="ARBA" id="ARBA00022962"/>
    </source>
</evidence>
<dbReference type="NCBIfam" id="NF008730">
    <property type="entry name" value="PRK11750.1"/>
    <property type="match status" value="1"/>
</dbReference>
<evidence type="ECO:0000256" key="6">
    <source>
        <dbReference type="ARBA" id="ARBA00022630"/>
    </source>
</evidence>
<dbReference type="InterPro" id="IPR017932">
    <property type="entry name" value="GATase_2_dom"/>
</dbReference>
<keyword evidence="6" id="KW-0285">Flavoprotein</keyword>
<dbReference type="Gene3D" id="3.60.20.10">
    <property type="entry name" value="Glutamine Phosphoribosylpyrophosphate, subunit 1, domain 1"/>
    <property type="match status" value="1"/>
</dbReference>
<comment type="caution">
    <text evidence="19">The sequence shown here is derived from an EMBL/GenBank/DDBJ whole genome shotgun (WGS) entry which is preliminary data.</text>
</comment>
<keyword evidence="7" id="KW-0288">FMN</keyword>
<dbReference type="PANTHER" id="PTHR11938:SF133">
    <property type="entry name" value="GLUTAMATE SYNTHASE (NADH)"/>
    <property type="match status" value="1"/>
</dbReference>
<dbReference type="CDD" id="cd02808">
    <property type="entry name" value="GltS_FMN"/>
    <property type="match status" value="1"/>
</dbReference>
<dbReference type="Proteomes" id="UP000032336">
    <property type="component" value="Unassembled WGS sequence"/>
</dbReference>
<name>A0A0D8FV48_9ACTN</name>
<dbReference type="InterPro" id="IPR029055">
    <property type="entry name" value="Ntn_hydrolases_N"/>
</dbReference>
<keyword evidence="13" id="KW-0411">Iron-sulfur</keyword>
<gene>
    <name evidence="19" type="primary">gltB1</name>
    <name evidence="19" type="ORF">FEAC_11000</name>
</gene>
<evidence type="ECO:0000313" key="19">
    <source>
        <dbReference type="EMBL" id="KJE77168.1"/>
    </source>
</evidence>
<keyword evidence="10" id="KW-0315">Glutamine amidotransferase</keyword>
<proteinExistence type="inferred from homology"/>
<sequence>MIPNTLPPLYPQGLEHDACGIAFLADLRGQGSHKLIQMGLGALVNLEHRGAKGSDPDTGDGAGILIQNPDGFWRRERELPPRGSYVTGLLFIDGDRAELLRQLTDLLAECNWSIVGTRDVPRNSQILGAGSRSCEPDIVQLFLADYRGAVGDQLERAAWLLRRKIEIEIPQLYFPSLSGKTFIYKGMLSAPQVEEYFLDLQNEELSSGIVLVHSRFSTNTFPSWRLAQPFRMIAHNGEINTIDGNRNWMRARESLLASPLVEGEITDAFPLVDAAESDSASLDGVFEMLALHGRSLPHAIMMMIPEAWEANSSMPADVRDFYRFHSSLMEPWDGPAAVVFTDGEMVGGVLDRNGLRPARYWVTDEGIVVLASEVGVIDIPPSSVVARGRLEPGRIFLVDTVKGAILDDAEVKESLATMRPWGEWLKEHQVALGTLPPRYMLVPQHGSVVQRQQLFGYTEEELRLIITPMATQGQEPIGSMGSDTPLAARSRLPRPLFDFFYQRFAQVTNPPLDAIREELVTSYEGVIGPEANLLEPGPKSVRQIRLPHPVIDNDELAKLMYINEDGEYPDLNAKVIDILYPVGEGAEGLRKALADVRMSAEAAIRDGFAVVILSDRHADWENAPIPSLLAVSAIHHHLVRTKLRTQAGLVIECGDAREVHHFAALISFGAAAVNPYLAFDSIVDLIREGVLPDVSPRVAVRNYVKAATKGIIKVMSKMGISTIGSYTGAQVFEIYGLSRELVDEYFPGARSPIGGATLVEIADAVAAHHHRAYTQHPEEFIHQSLDTGGQYQWRRDGEYHLFNPETVFLLQHSTRKRRLDVFRRYTALVDDLGRRANTLRGLLEFRTEGLQPISVDEVESAESIISRFSTGAMSYGSISQEAHETLAIAMNRLGARSNTGEGGEDPERSVPSSDGTDRRSKIRQIASGRFGVSIDFLSAADDIQIKMAQGAKPGEGGQLPGEKVYPWIAKTRNSTPGVGLISPPPHHDIYSIEDLAQLIYDLKSANPRARIHVKLVSEVGVGTVAAGVVKAHADVVLISGGDGGTGAAPLNSLKHAGGPWELGLAETVQTLVLNGLRDRVVVQVDGQLKTGRDVMVAALLGAEEYGFATAPLVVSGCIMMRVCHLDTCPVGIATQNPELRSKFTGKPEFVETFFEYIAQEVREYLAKLGLRSLDEAIGRADLLEPLDLPAAQLLGLDRLTYAKEGAPRRYRVGSRQDILASSLNSQIVEAVEPRLDKPAPIRLLYKISNTDRAVGATLGDLITRRYGSDFLPPDAVSLTFDGSAGQSFGAFVPPGVTMQLRGDANDYVGKGLSGGRLIVAPPMTVGVTAEKAVVIGNVALYGATKGELFVHGRAGERFAVRNSGATAVVEGVGDHGCEYMTGGVVVILGSIGRNFAAGMSGGLAFIWDPTGRTGDRVNQEMVDLDPIDEEQQSLLKELLERHVNYTGSAKAASVLAAESRWIRNFVCIYPKDLKRVVLQDRAHRRQGARYSITTSDRGY</sequence>
<dbReference type="PATRIC" id="fig|1121877.4.peg.1203"/>
<dbReference type="EC" id="1.4.1.13" evidence="19"/>
<keyword evidence="8" id="KW-0479">Metal-binding</keyword>
<dbReference type="GO" id="GO:0006537">
    <property type="term" value="P:glutamate biosynthetic process"/>
    <property type="evidence" value="ECO:0007669"/>
    <property type="project" value="UniProtKB-KW"/>
</dbReference>
<dbReference type="InterPro" id="IPR050711">
    <property type="entry name" value="ET-N_metabolism_enzyme"/>
</dbReference>
<accession>A0A0D8FV48</accession>
<dbReference type="FunFam" id="2.160.20.60:FF:000001">
    <property type="entry name" value="Glutamate synthase, large subunit"/>
    <property type="match status" value="1"/>
</dbReference>
<evidence type="ECO:0000256" key="5">
    <source>
        <dbReference type="ARBA" id="ARBA00022605"/>
    </source>
</evidence>
<dbReference type="Pfam" id="PF04898">
    <property type="entry name" value="Glu_syn_central"/>
    <property type="match status" value="1"/>
</dbReference>
<evidence type="ECO:0000256" key="12">
    <source>
        <dbReference type="ARBA" id="ARBA00023004"/>
    </source>
</evidence>
<dbReference type="GO" id="GO:0004355">
    <property type="term" value="F:glutamate synthase (NADPH) activity"/>
    <property type="evidence" value="ECO:0007669"/>
    <property type="project" value="UniProtKB-EC"/>
</dbReference>
<dbReference type="Pfam" id="PF01645">
    <property type="entry name" value="Glu_synthase"/>
    <property type="match status" value="1"/>
</dbReference>
<dbReference type="InterPro" id="IPR013785">
    <property type="entry name" value="Aldolase_TIM"/>
</dbReference>
<dbReference type="EMBL" id="JXUW01000007">
    <property type="protein sequence ID" value="KJE77168.1"/>
    <property type="molecule type" value="Genomic_DNA"/>
</dbReference>
<dbReference type="GO" id="GO:0019676">
    <property type="term" value="P:ammonia assimilation cycle"/>
    <property type="evidence" value="ECO:0007669"/>
    <property type="project" value="TreeGrafter"/>
</dbReference>
<evidence type="ECO:0000256" key="7">
    <source>
        <dbReference type="ARBA" id="ARBA00022643"/>
    </source>
</evidence>
<dbReference type="eggNOG" id="COG0067">
    <property type="taxonomic scope" value="Bacteria"/>
</dbReference>
<dbReference type="CDD" id="cd00713">
    <property type="entry name" value="GltS"/>
    <property type="match status" value="1"/>
</dbReference>
<keyword evidence="14" id="KW-0314">Glutamate biosynthesis</keyword>
<evidence type="ECO:0000256" key="17">
    <source>
        <dbReference type="SAM" id="MobiDB-lite"/>
    </source>
</evidence>
<evidence type="ECO:0000313" key="20">
    <source>
        <dbReference type="Proteomes" id="UP000032336"/>
    </source>
</evidence>